<dbReference type="OrthoDB" id="8438909at2"/>
<keyword evidence="2" id="KW-0732">Signal</keyword>
<organism evidence="3 4">
    <name type="scientific">Sphingobium cloacae</name>
    <dbReference type="NCBI Taxonomy" id="120107"/>
    <lineage>
        <taxon>Bacteria</taxon>
        <taxon>Pseudomonadati</taxon>
        <taxon>Pseudomonadota</taxon>
        <taxon>Alphaproteobacteria</taxon>
        <taxon>Sphingomonadales</taxon>
        <taxon>Sphingomonadaceae</taxon>
        <taxon>Sphingobium</taxon>
    </lineage>
</organism>
<dbReference type="AlphaFoldDB" id="A0A1E1F489"/>
<sequence>MKVYLSLMAIALLGGCNSTSDADNGHSSGNGSSAEAQPKDVPASNSHPEMSLRDFNLSNDMDSYNRTVELAKDALGTLGGSSGGVRQANVRASDEERTFTARALASTLPPVGSGNGAERVTRQEVELDPPAEADWIARSRIVYAGARSIDVYLFDAPVVAANSNPDDAATMLEVKADKLVDTPVGVVARTGSKGEGPAFWCMALPISISRDGVCAMTANGTKRLLMTTYARRSDNEPVVNPEAVSRLFATLRVMYAKR</sequence>
<proteinExistence type="predicted"/>
<dbReference type="KEGG" id="sclo:SCLO_1023000"/>
<feature type="region of interest" description="Disordered" evidence="1">
    <location>
        <begin position="20"/>
        <end position="53"/>
    </location>
</feature>
<gene>
    <name evidence="3" type="ORF">SCLO_1023000</name>
</gene>
<evidence type="ECO:0000313" key="4">
    <source>
        <dbReference type="Proteomes" id="UP000218272"/>
    </source>
</evidence>
<evidence type="ECO:0000256" key="1">
    <source>
        <dbReference type="SAM" id="MobiDB-lite"/>
    </source>
</evidence>
<protein>
    <recommendedName>
        <fullName evidence="5">Lipoprotein</fullName>
    </recommendedName>
</protein>
<dbReference type="PROSITE" id="PS51257">
    <property type="entry name" value="PROKAR_LIPOPROTEIN"/>
    <property type="match status" value="1"/>
</dbReference>
<evidence type="ECO:0000313" key="3">
    <source>
        <dbReference type="EMBL" id="BAV65340.1"/>
    </source>
</evidence>
<dbReference type="EMBL" id="AP017655">
    <property type="protein sequence ID" value="BAV65340.1"/>
    <property type="molecule type" value="Genomic_DNA"/>
</dbReference>
<accession>A0A1E1F489</accession>
<dbReference type="RefSeq" id="WP_096362136.1">
    <property type="nucleotide sequence ID" value="NZ_AP017655.1"/>
</dbReference>
<feature type="compositionally biased region" description="Polar residues" evidence="1">
    <location>
        <begin position="20"/>
        <end position="35"/>
    </location>
</feature>
<feature type="chain" id="PRO_5009112493" description="Lipoprotein" evidence="2">
    <location>
        <begin position="23"/>
        <end position="258"/>
    </location>
</feature>
<feature type="signal peptide" evidence="2">
    <location>
        <begin position="1"/>
        <end position="22"/>
    </location>
</feature>
<evidence type="ECO:0008006" key="5">
    <source>
        <dbReference type="Google" id="ProtNLM"/>
    </source>
</evidence>
<reference evidence="3 4" key="1">
    <citation type="submission" date="2016-10" db="EMBL/GenBank/DDBJ databases">
        <title>Complete Genome Sequence of the Nonylphenol-Degrading Bacterium Sphingobium cloacae JCM 10874T.</title>
        <authorList>
            <person name="Ootsuka M."/>
            <person name="Nishizawa T."/>
            <person name="Ohta H."/>
        </authorList>
    </citation>
    <scope>NUCLEOTIDE SEQUENCE [LARGE SCALE GENOMIC DNA]</scope>
    <source>
        <strain evidence="3 4">JCM 10874</strain>
    </source>
</reference>
<evidence type="ECO:0000256" key="2">
    <source>
        <dbReference type="SAM" id="SignalP"/>
    </source>
</evidence>
<keyword evidence="4" id="KW-1185">Reference proteome</keyword>
<name>A0A1E1F489_9SPHN</name>
<dbReference type="Proteomes" id="UP000218272">
    <property type="component" value="Chromosome SCLO_1"/>
</dbReference>